<dbReference type="EMBL" id="JSYN01000021">
    <property type="protein sequence ID" value="KIA92266.1"/>
    <property type="molecule type" value="Genomic_DNA"/>
</dbReference>
<accession>A0A0C1D5H0</accession>
<evidence type="ECO:0000313" key="1">
    <source>
        <dbReference type="EMBL" id="KIA92266.1"/>
    </source>
</evidence>
<protein>
    <submittedName>
        <fullName evidence="1">Uncharacterized protein</fullName>
    </submittedName>
</protein>
<evidence type="ECO:0000313" key="2">
    <source>
        <dbReference type="Proteomes" id="UP000031246"/>
    </source>
</evidence>
<name>A0A0C1D5H0_9SPHI</name>
<organism evidence="1 2">
    <name type="scientific">Pedobacter kyungheensis</name>
    <dbReference type="NCBI Taxonomy" id="1069985"/>
    <lineage>
        <taxon>Bacteria</taxon>
        <taxon>Pseudomonadati</taxon>
        <taxon>Bacteroidota</taxon>
        <taxon>Sphingobacteriia</taxon>
        <taxon>Sphingobacteriales</taxon>
        <taxon>Sphingobacteriaceae</taxon>
        <taxon>Pedobacter</taxon>
    </lineage>
</organism>
<keyword evidence="2" id="KW-1185">Reference proteome</keyword>
<dbReference type="OrthoDB" id="796506at2"/>
<dbReference type="Proteomes" id="UP000031246">
    <property type="component" value="Unassembled WGS sequence"/>
</dbReference>
<comment type="caution">
    <text evidence="1">The sequence shown here is derived from an EMBL/GenBank/DDBJ whole genome shotgun (WGS) entry which is preliminary data.</text>
</comment>
<dbReference type="AlphaFoldDB" id="A0A0C1D5H0"/>
<sequence>MGWKGENPDTVYHHFDDSGIRVYLDKTDCSAETENCARFFCQHQNYSSVQVKGFYYLRGHRKQVIHSRVLVGVLEAESLPPELFEIVHCLTFWNQEGADCYMMNAEKHETYSDFILKCIAADCRVVVEPCADRFATGKGGNHVWVSHKESGIRILFIHF</sequence>
<dbReference type="RefSeq" id="WP_039478789.1">
    <property type="nucleotide sequence ID" value="NZ_JSYN01000021.1"/>
</dbReference>
<reference evidence="1 2" key="1">
    <citation type="submission" date="2014-10" db="EMBL/GenBank/DDBJ databases">
        <title>Pedobacter Kyungheensis.</title>
        <authorList>
            <person name="Anderson B.M."/>
            <person name="Newman J.D."/>
        </authorList>
    </citation>
    <scope>NUCLEOTIDE SEQUENCE [LARGE SCALE GENOMIC DNA]</scope>
    <source>
        <strain evidence="1 2">KACC 16221</strain>
    </source>
</reference>
<proteinExistence type="predicted"/>
<gene>
    <name evidence="1" type="ORF">OC25_17690</name>
</gene>